<dbReference type="AlphaFoldDB" id="A0A5R8PDQ7"/>
<protein>
    <submittedName>
        <fullName evidence="1">Uncharacterized protein</fullName>
    </submittedName>
</protein>
<sequence>MTLTSGVEVLGSGEVVLPGVLGVGTVVVTVVVPPGVVPGVICVGSSIPVFGGVARSAGTERSKIAGTAAAGAVSGDGPGGGAITFAIGEVAASGWMVVCMGVATTGCATAAGATAAGAGAGTGAIAAGATEAAGATGAGAGAGATGATGAAAAGAEYVADAECGAL</sequence>
<organism evidence="1 2">
    <name type="scientific">Nocardia cyriacigeorgica</name>
    <dbReference type="NCBI Taxonomy" id="135487"/>
    <lineage>
        <taxon>Bacteria</taxon>
        <taxon>Bacillati</taxon>
        <taxon>Actinomycetota</taxon>
        <taxon>Actinomycetes</taxon>
        <taxon>Mycobacteriales</taxon>
        <taxon>Nocardiaceae</taxon>
        <taxon>Nocardia</taxon>
    </lineage>
</organism>
<dbReference type="EMBL" id="VBUU01000017">
    <property type="protein sequence ID" value="TLG08647.1"/>
    <property type="molecule type" value="Genomic_DNA"/>
</dbReference>
<proteinExistence type="predicted"/>
<comment type="caution">
    <text evidence="1">The sequence shown here is derived from an EMBL/GenBank/DDBJ whole genome shotgun (WGS) entry which is preliminary data.</text>
</comment>
<evidence type="ECO:0000313" key="2">
    <source>
        <dbReference type="Proteomes" id="UP000308349"/>
    </source>
</evidence>
<evidence type="ECO:0000313" key="1">
    <source>
        <dbReference type="EMBL" id="TLG08647.1"/>
    </source>
</evidence>
<accession>A0A5R8PDQ7</accession>
<reference evidence="1 2" key="1">
    <citation type="submission" date="2019-05" db="EMBL/GenBank/DDBJ databases">
        <title>Genomes sequences of two Nocardia cyriacigeorgica environmental isolates, type strains Nocardia asteroides ATCC 19247 and Nocardia cyriacigeorgica DSM 44484.</title>
        <authorList>
            <person name="Vautrin F."/>
            <person name="Bergeron E."/>
            <person name="Dubost A."/>
            <person name="Abrouk D."/>
            <person name="Rodriguez Nava V."/>
            <person name="Pujic P."/>
        </authorList>
    </citation>
    <scope>NUCLEOTIDE SEQUENCE [LARGE SCALE GENOMIC DNA]</scope>
    <source>
        <strain evidence="1 2">EML 1456</strain>
    </source>
</reference>
<gene>
    <name evidence="1" type="ORF">FEK35_16980</name>
</gene>
<name>A0A5R8PDQ7_9NOCA</name>
<dbReference type="Proteomes" id="UP000308349">
    <property type="component" value="Unassembled WGS sequence"/>
</dbReference>